<dbReference type="PANTHER" id="PTHR41786">
    <property type="entry name" value="MOTILITY ACCESSORY FACTOR MAF"/>
    <property type="match status" value="1"/>
</dbReference>
<dbReference type="InterPro" id="IPR029063">
    <property type="entry name" value="SAM-dependent_MTases_sf"/>
</dbReference>
<dbReference type="SUPFAM" id="SSF53335">
    <property type="entry name" value="S-adenosyl-L-methionine-dependent methyltransferases"/>
    <property type="match status" value="1"/>
</dbReference>
<sequence length="577" mass="66660">MINCYTLDKTKDNYNILKINKDDKKLYLGSKYKENEEVNKIIENQGIITENTNYIVFGIGTGNLVRELIKRKDKNSKIIIVEVDEKLLEFIIENKAVEDLINRSDIIITSKVNDMLDNAGKVINEMNVEFFRMIETTNYAKLYSKQLTEYFSAIKEFIVKVCIERNTIKMFSLEWYNTLLENMKFYAYGKSILEYKDKYKDRPAIIVSAGPSLNKNIDLLKSNTNNLIITGGRPLKALCEKNIKPDFLTIVDSSEASFDIVKDWIENIKCPLVMNETTSSQATKIHKGEKIVATRNKFIKRVFDNKIDTIDYGGSVAHSMTYFAMEMGCNPIIFIGQDLAFTNNKGHADGIEQFENNLDGYGRAEDIYIDDIYGEKVRTSLVLNNFRLQLETLIKLRENITFINATEGGANINGTIVMKLEEVLEKYCLNDFNKVTLKESISENRTGKIVKELENILSSMKECKKIAKEAIKIFKEYKNTYYLNKNEKLNSLNNKLNKLDLKLKKSYADTEILNDLVFDAMYTINNNKKYLINLTDSKSEIVKKKFDKNEDIYVVTVELMEMIIPKMEEEIKKILMI</sequence>
<dbReference type="Proteomes" id="UP000198597">
    <property type="component" value="Unassembled WGS sequence"/>
</dbReference>
<dbReference type="AlphaFoldDB" id="A0A1H0TRC2"/>
<keyword evidence="4" id="KW-1185">Reference proteome</keyword>
<evidence type="ECO:0000313" key="4">
    <source>
        <dbReference type="Proteomes" id="UP000198597"/>
    </source>
</evidence>
<feature type="domain" description="6-hydroxymethylpterin diphosphokinase MptE-like" evidence="2">
    <location>
        <begin position="178"/>
        <end position="343"/>
    </location>
</feature>
<keyword evidence="1" id="KW-0175">Coiled coil</keyword>
<dbReference type="InterPro" id="IPR002826">
    <property type="entry name" value="MptE-like"/>
</dbReference>
<evidence type="ECO:0000313" key="3">
    <source>
        <dbReference type="EMBL" id="SDP56411.1"/>
    </source>
</evidence>
<dbReference type="PANTHER" id="PTHR41786:SF1">
    <property type="entry name" value="6-HYDROXYMETHYLPTERIN DIPHOSPHOKINASE MPTE-LIKE DOMAIN-CONTAINING PROTEIN"/>
    <property type="match status" value="1"/>
</dbReference>
<protein>
    <submittedName>
        <fullName evidence="3">Uncharacterized conserved protein</fullName>
    </submittedName>
</protein>
<accession>A0A1H0TRC2</accession>
<dbReference type="Pfam" id="PF01973">
    <property type="entry name" value="MptE-like"/>
    <property type="match status" value="1"/>
</dbReference>
<dbReference type="RefSeq" id="WP_089970473.1">
    <property type="nucleotide sequence ID" value="NZ_FNJM01000008.1"/>
</dbReference>
<dbReference type="OrthoDB" id="5291305at2"/>
<feature type="coiled-coil region" evidence="1">
    <location>
        <begin position="482"/>
        <end position="509"/>
    </location>
</feature>
<dbReference type="EMBL" id="FNJM01000008">
    <property type="protein sequence ID" value="SDP56411.1"/>
    <property type="molecule type" value="Genomic_DNA"/>
</dbReference>
<reference evidence="3 4" key="1">
    <citation type="submission" date="2016-10" db="EMBL/GenBank/DDBJ databases">
        <authorList>
            <person name="de Groot N.N."/>
        </authorList>
    </citation>
    <scope>NUCLEOTIDE SEQUENCE [LARGE SCALE GENOMIC DNA]</scope>
    <source>
        <strain evidence="3 4">DSM 12272</strain>
    </source>
</reference>
<evidence type="ECO:0000259" key="2">
    <source>
        <dbReference type="Pfam" id="PF01973"/>
    </source>
</evidence>
<organism evidence="3 4">
    <name type="scientific">Clostridium gasigenes</name>
    <dbReference type="NCBI Taxonomy" id="94869"/>
    <lineage>
        <taxon>Bacteria</taxon>
        <taxon>Bacillati</taxon>
        <taxon>Bacillota</taxon>
        <taxon>Clostridia</taxon>
        <taxon>Eubacteriales</taxon>
        <taxon>Clostridiaceae</taxon>
        <taxon>Clostridium</taxon>
    </lineage>
</organism>
<proteinExistence type="predicted"/>
<name>A0A1H0TRC2_9CLOT</name>
<gene>
    <name evidence="3" type="ORF">SAMN04488529_1082</name>
</gene>
<dbReference type="STRING" id="94869.SAMN04488529_1082"/>
<evidence type="ECO:0000256" key="1">
    <source>
        <dbReference type="SAM" id="Coils"/>
    </source>
</evidence>